<dbReference type="InterPro" id="IPR050778">
    <property type="entry name" value="Cueball_EGF_LRP_Nidogen"/>
</dbReference>
<dbReference type="SMART" id="SM00135">
    <property type="entry name" value="LY"/>
    <property type="match status" value="2"/>
</dbReference>
<keyword evidence="5" id="KW-0677">Repeat</keyword>
<dbReference type="AlphaFoldDB" id="V4B1Q9"/>
<name>V4B1Q9_LOTGI</name>
<organism evidence="12 13">
    <name type="scientific">Lottia gigantea</name>
    <name type="common">Giant owl limpet</name>
    <dbReference type="NCBI Taxonomy" id="225164"/>
    <lineage>
        <taxon>Eukaryota</taxon>
        <taxon>Metazoa</taxon>
        <taxon>Spiralia</taxon>
        <taxon>Lophotrochozoa</taxon>
        <taxon>Mollusca</taxon>
        <taxon>Gastropoda</taxon>
        <taxon>Patellogastropoda</taxon>
        <taxon>Lottioidea</taxon>
        <taxon>Lottiidae</taxon>
        <taxon>Lottia</taxon>
    </lineage>
</organism>
<dbReference type="SMART" id="SM00192">
    <property type="entry name" value="LDLa"/>
    <property type="match status" value="1"/>
</dbReference>
<dbReference type="CTD" id="20241351"/>
<dbReference type="InterPro" id="IPR023415">
    <property type="entry name" value="LDLR_class-A_CS"/>
</dbReference>
<evidence type="ECO:0000256" key="6">
    <source>
        <dbReference type="ARBA" id="ARBA00023136"/>
    </source>
</evidence>
<dbReference type="GO" id="GO:0016020">
    <property type="term" value="C:membrane"/>
    <property type="evidence" value="ECO:0007669"/>
    <property type="project" value="UniProtKB-SubCell"/>
</dbReference>
<keyword evidence="4" id="KW-0732">Signal</keyword>
<evidence type="ECO:0000256" key="8">
    <source>
        <dbReference type="ARBA" id="ARBA00023170"/>
    </source>
</evidence>
<evidence type="ECO:0000256" key="9">
    <source>
        <dbReference type="ARBA" id="ARBA00023180"/>
    </source>
</evidence>
<keyword evidence="9" id="KW-0325">Glycoprotein</keyword>
<dbReference type="FunFam" id="4.10.400.10:FF:000001">
    <property type="entry name" value="Low-density lipoprotein receptor-related protein 1"/>
    <property type="match status" value="1"/>
</dbReference>
<dbReference type="STRING" id="225164.V4B1Q9"/>
<dbReference type="PROSITE" id="PS51120">
    <property type="entry name" value="LDLRB"/>
    <property type="match status" value="1"/>
</dbReference>
<evidence type="ECO:0000256" key="5">
    <source>
        <dbReference type="ARBA" id="ARBA00022737"/>
    </source>
</evidence>
<evidence type="ECO:0000256" key="10">
    <source>
        <dbReference type="PROSITE-ProRule" id="PRU00124"/>
    </source>
</evidence>
<dbReference type="PANTHER" id="PTHR46513">
    <property type="entry name" value="VITELLOGENIN RECEPTOR-LIKE PROTEIN-RELATED-RELATED"/>
    <property type="match status" value="1"/>
</dbReference>
<dbReference type="RefSeq" id="XP_009067102.1">
    <property type="nucleotide sequence ID" value="XM_009068854.1"/>
</dbReference>
<evidence type="ECO:0000313" key="12">
    <source>
        <dbReference type="EMBL" id="ESO82184.1"/>
    </source>
</evidence>
<dbReference type="SUPFAM" id="SSF57424">
    <property type="entry name" value="LDL receptor-like module"/>
    <property type="match status" value="1"/>
</dbReference>
<dbReference type="OrthoDB" id="21182at2759"/>
<dbReference type="Gene3D" id="2.120.10.30">
    <property type="entry name" value="TolB, C-terminal domain"/>
    <property type="match status" value="1"/>
</dbReference>
<feature type="disulfide bond" evidence="10">
    <location>
        <begin position="190"/>
        <end position="208"/>
    </location>
</feature>
<dbReference type="KEGG" id="lgi:LOTGIDRAFT_170221"/>
<evidence type="ECO:0000256" key="11">
    <source>
        <dbReference type="PROSITE-ProRule" id="PRU00461"/>
    </source>
</evidence>
<reference evidence="12 13" key="1">
    <citation type="journal article" date="2013" name="Nature">
        <title>Insights into bilaterian evolution from three spiralian genomes.</title>
        <authorList>
            <person name="Simakov O."/>
            <person name="Marletaz F."/>
            <person name="Cho S.J."/>
            <person name="Edsinger-Gonzales E."/>
            <person name="Havlak P."/>
            <person name="Hellsten U."/>
            <person name="Kuo D.H."/>
            <person name="Larsson T."/>
            <person name="Lv J."/>
            <person name="Arendt D."/>
            <person name="Savage R."/>
            <person name="Osoegawa K."/>
            <person name="de Jong P."/>
            <person name="Grimwood J."/>
            <person name="Chapman J.A."/>
            <person name="Shapiro H."/>
            <person name="Aerts A."/>
            <person name="Otillar R.P."/>
            <person name="Terry A.Y."/>
            <person name="Boore J.L."/>
            <person name="Grigoriev I.V."/>
            <person name="Lindberg D.R."/>
            <person name="Seaver E.C."/>
            <person name="Weisblat D.A."/>
            <person name="Putnam N.H."/>
            <person name="Rokhsar D.S."/>
        </authorList>
    </citation>
    <scope>NUCLEOTIDE SEQUENCE [LARGE SCALE GENOMIC DNA]</scope>
</reference>
<dbReference type="PROSITE" id="PS50068">
    <property type="entry name" value="LDLRA_2"/>
    <property type="match status" value="1"/>
</dbReference>
<dbReference type="PROSITE" id="PS01209">
    <property type="entry name" value="LDLRA_1"/>
    <property type="match status" value="1"/>
</dbReference>
<evidence type="ECO:0000256" key="4">
    <source>
        <dbReference type="ARBA" id="ARBA00022729"/>
    </source>
</evidence>
<evidence type="ECO:0008006" key="14">
    <source>
        <dbReference type="Google" id="ProtNLM"/>
    </source>
</evidence>
<dbReference type="CDD" id="cd00112">
    <property type="entry name" value="LDLa"/>
    <property type="match status" value="1"/>
</dbReference>
<keyword evidence="8" id="KW-0675">Receptor</keyword>
<protein>
    <recommendedName>
        <fullName evidence="14">EGF-like domain-containing protein</fullName>
    </recommendedName>
</protein>
<dbReference type="HOGENOM" id="CLU_1257329_0_0_1"/>
<proteinExistence type="predicted"/>
<comment type="subcellular location">
    <subcellularLocation>
        <location evidence="1">Membrane</location>
        <topology evidence="1">Single-pass membrane protein</topology>
    </subcellularLocation>
</comment>
<sequence>MQTAYIARAYGDGSNVTKIRQHQLGWPNGLCVDFEADRLYWVDAYFDRIQSSDFNGNDLTTLEGHSITHPFGISVYKDSIYFTDWRMEAILKIDKNGGKERRIRSGIGKMMGIKIFDKDLQPISSQNPCTRRNGDCSHFCFPVPVSPSLIIIGRHCACPYGFKLKEDQRSCEPNPNEPNPASCPSGLYECRNRRCIPQSYKCDRDNDCLDNSDEDDCPTG</sequence>
<dbReference type="InterPro" id="IPR036055">
    <property type="entry name" value="LDL_receptor-like_sf"/>
</dbReference>
<gene>
    <name evidence="12" type="ORF">LOTGIDRAFT_170221</name>
</gene>
<dbReference type="OMA" id="FEITSTW"/>
<feature type="disulfide bond" evidence="10">
    <location>
        <begin position="183"/>
        <end position="195"/>
    </location>
</feature>
<feature type="disulfide bond" evidence="10">
    <location>
        <begin position="202"/>
        <end position="217"/>
    </location>
</feature>
<accession>V4B1Q9</accession>
<dbReference type="EMBL" id="KB203992">
    <property type="protein sequence ID" value="ESO82184.1"/>
    <property type="molecule type" value="Genomic_DNA"/>
</dbReference>
<dbReference type="GO" id="GO:0006897">
    <property type="term" value="P:endocytosis"/>
    <property type="evidence" value="ECO:0007669"/>
    <property type="project" value="UniProtKB-KW"/>
</dbReference>
<evidence type="ECO:0000256" key="1">
    <source>
        <dbReference type="ARBA" id="ARBA00004167"/>
    </source>
</evidence>
<evidence type="ECO:0000256" key="2">
    <source>
        <dbReference type="ARBA" id="ARBA00022536"/>
    </source>
</evidence>
<dbReference type="SUPFAM" id="SSF63825">
    <property type="entry name" value="YWTD domain"/>
    <property type="match status" value="1"/>
</dbReference>
<dbReference type="SUPFAM" id="SSF57196">
    <property type="entry name" value="EGF/Laminin"/>
    <property type="match status" value="1"/>
</dbReference>
<dbReference type="Proteomes" id="UP000030746">
    <property type="component" value="Unassembled WGS sequence"/>
</dbReference>
<dbReference type="GeneID" id="20241351"/>
<keyword evidence="13" id="KW-1185">Reference proteome</keyword>
<keyword evidence="2" id="KW-0245">EGF-like domain</keyword>
<dbReference type="Pfam" id="PF00058">
    <property type="entry name" value="Ldl_recept_b"/>
    <property type="match status" value="1"/>
</dbReference>
<keyword evidence="3" id="KW-0254">Endocytosis</keyword>
<keyword evidence="6" id="KW-0472">Membrane</keyword>
<keyword evidence="7 10" id="KW-1015">Disulfide bond</keyword>
<dbReference type="Pfam" id="PF00057">
    <property type="entry name" value="Ldl_recept_a"/>
    <property type="match status" value="1"/>
</dbReference>
<dbReference type="InterPro" id="IPR011042">
    <property type="entry name" value="6-blade_b-propeller_TolB-like"/>
</dbReference>
<dbReference type="InterPro" id="IPR002172">
    <property type="entry name" value="LDrepeatLR_classA_rpt"/>
</dbReference>
<feature type="repeat" description="LDL-receptor class B" evidence="11">
    <location>
        <begin position="37"/>
        <end position="79"/>
    </location>
</feature>
<evidence type="ECO:0000256" key="7">
    <source>
        <dbReference type="ARBA" id="ARBA00023157"/>
    </source>
</evidence>
<evidence type="ECO:0000256" key="3">
    <source>
        <dbReference type="ARBA" id="ARBA00022583"/>
    </source>
</evidence>
<evidence type="ECO:0000313" key="13">
    <source>
        <dbReference type="Proteomes" id="UP000030746"/>
    </source>
</evidence>
<dbReference type="PANTHER" id="PTHR46513:SF44">
    <property type="entry name" value="LDL RECEPTOR RELATED PROTEIN 4"/>
    <property type="match status" value="1"/>
</dbReference>
<dbReference type="InterPro" id="IPR000033">
    <property type="entry name" value="LDLR_classB_rpt"/>
</dbReference>
<dbReference type="Pfam" id="PF14670">
    <property type="entry name" value="FXa_inhibition"/>
    <property type="match status" value="1"/>
</dbReference>
<dbReference type="FunFam" id="2.120.10.30:FF:000241">
    <property type="entry name" value="Low-density lipoprotein receptor-related protein 6"/>
    <property type="match status" value="1"/>
</dbReference>
<dbReference type="Gene3D" id="4.10.400.10">
    <property type="entry name" value="Low-density Lipoprotein Receptor"/>
    <property type="match status" value="1"/>
</dbReference>